<dbReference type="Proteomes" id="UP001380953">
    <property type="component" value="Unassembled WGS sequence"/>
</dbReference>
<name>A0ACC6PFN0_9BACL</name>
<accession>A0ACC6PFN0</accession>
<reference evidence="1" key="1">
    <citation type="submission" date="2024-03" db="EMBL/GenBank/DDBJ databases">
        <title>Whole genome sequecning of epiphytes from Marcgravia umbellata leaves.</title>
        <authorList>
            <person name="Kumar G."/>
            <person name="Savka M.A."/>
        </authorList>
    </citation>
    <scope>NUCLEOTIDE SEQUENCE</scope>
    <source>
        <strain evidence="1">RIT_BL5</strain>
    </source>
</reference>
<sequence length="192" mass="22538">MDKRNNERERSAAEGLAREQARQEAFWIRYLYRVNSREELKRWANKLRYMRFCRAYGGHSNDGDRLLAAISVPSRERLEAVCEVLGIALLPMRPRRENEAFSFFEIKKYPDLRQPGHAEIARVPVYVWVHRDRLTISVSDPDDRYSVKESTVSAVAERVEPLLRELADLLIDPPQNDRNCICPQQHPELFRS</sequence>
<organism evidence="1 2">
    <name type="scientific">Saccharibacillus sacchari</name>
    <dbReference type="NCBI Taxonomy" id="456493"/>
    <lineage>
        <taxon>Bacteria</taxon>
        <taxon>Bacillati</taxon>
        <taxon>Bacillota</taxon>
        <taxon>Bacilli</taxon>
        <taxon>Bacillales</taxon>
        <taxon>Paenibacillaceae</taxon>
        <taxon>Saccharibacillus</taxon>
    </lineage>
</organism>
<protein>
    <submittedName>
        <fullName evidence="1">Uncharacterized protein</fullName>
    </submittedName>
</protein>
<evidence type="ECO:0000313" key="2">
    <source>
        <dbReference type="Proteomes" id="UP001380953"/>
    </source>
</evidence>
<comment type="caution">
    <text evidence="1">The sequence shown here is derived from an EMBL/GenBank/DDBJ whole genome shotgun (WGS) entry which is preliminary data.</text>
</comment>
<evidence type="ECO:0000313" key="1">
    <source>
        <dbReference type="EMBL" id="MEJ8305723.1"/>
    </source>
</evidence>
<keyword evidence="2" id="KW-1185">Reference proteome</keyword>
<dbReference type="EMBL" id="JBBKAR010000045">
    <property type="protein sequence ID" value="MEJ8305723.1"/>
    <property type="molecule type" value="Genomic_DNA"/>
</dbReference>
<proteinExistence type="predicted"/>
<gene>
    <name evidence="1" type="ORF">WKI47_17580</name>
</gene>